<reference evidence="2 3" key="1">
    <citation type="submission" date="2013-01" db="EMBL/GenBank/DDBJ databases">
        <title>Whole genome shotgun sequence of Gordonia soli NBRC 108243.</title>
        <authorList>
            <person name="Isaki-Nakamura S."/>
            <person name="Hosoyama A."/>
            <person name="Tsuchikane K."/>
            <person name="Ando Y."/>
            <person name="Baba S."/>
            <person name="Ohji S."/>
            <person name="Hamada M."/>
            <person name="Tamura T."/>
            <person name="Yamazoe A."/>
            <person name="Yamazaki S."/>
            <person name="Fujita N."/>
        </authorList>
    </citation>
    <scope>NUCLEOTIDE SEQUENCE [LARGE SCALE GENOMIC DNA]</scope>
    <source>
        <strain evidence="2 3">NBRC 108243</strain>
    </source>
</reference>
<sequence>MEELERIVDQVGDLQLDVAMGDGDLIAALRTVLLLRNLIDHHSVALTGALVESGVPDSHGRSIGEILRSIGCAPSVAHRLVRLAGALDALPAAAMEFADGSISVEHLDAVVRGVAYIERRTRERLDGPARLSVMTSLLAQHRSGAAPSEISASARAGESHGRR</sequence>
<dbReference type="Proteomes" id="UP000011666">
    <property type="component" value="Unassembled WGS sequence"/>
</dbReference>
<dbReference type="eggNOG" id="COG1403">
    <property type="taxonomic scope" value="Bacteria"/>
</dbReference>
<proteinExistence type="predicted"/>
<keyword evidence="3" id="KW-1185">Reference proteome</keyword>
<comment type="caution">
    <text evidence="2">The sequence shown here is derived from an EMBL/GenBank/DDBJ whole genome shotgun (WGS) entry which is preliminary data.</text>
</comment>
<evidence type="ECO:0000256" key="1">
    <source>
        <dbReference type="SAM" id="MobiDB-lite"/>
    </source>
</evidence>
<accession>M0QJ52</accession>
<dbReference type="RefSeq" id="WP_007618659.1">
    <property type="nucleotide sequence ID" value="NZ_BANX01000008.1"/>
</dbReference>
<dbReference type="EMBL" id="BANX01000008">
    <property type="protein sequence ID" value="GAC67447.1"/>
    <property type="molecule type" value="Genomic_DNA"/>
</dbReference>
<dbReference type="AlphaFoldDB" id="M0QJ52"/>
<name>M0QJ52_9ACTN</name>
<organism evidence="2 3">
    <name type="scientific">Gordonia soli NBRC 108243</name>
    <dbReference type="NCBI Taxonomy" id="1223545"/>
    <lineage>
        <taxon>Bacteria</taxon>
        <taxon>Bacillati</taxon>
        <taxon>Actinomycetota</taxon>
        <taxon>Actinomycetes</taxon>
        <taxon>Mycobacteriales</taxon>
        <taxon>Gordoniaceae</taxon>
        <taxon>Gordonia</taxon>
    </lineage>
</organism>
<feature type="region of interest" description="Disordered" evidence="1">
    <location>
        <begin position="142"/>
        <end position="163"/>
    </location>
</feature>
<gene>
    <name evidence="2" type="ORF">GS4_08_00310</name>
</gene>
<protein>
    <submittedName>
        <fullName evidence="2">Uncharacterized protein</fullName>
    </submittedName>
</protein>
<evidence type="ECO:0000313" key="2">
    <source>
        <dbReference type="EMBL" id="GAC67447.1"/>
    </source>
</evidence>
<evidence type="ECO:0000313" key="3">
    <source>
        <dbReference type="Proteomes" id="UP000011666"/>
    </source>
</evidence>